<evidence type="ECO:0000259" key="2">
    <source>
        <dbReference type="Pfam" id="PF13472"/>
    </source>
</evidence>
<feature type="compositionally biased region" description="Low complexity" evidence="1">
    <location>
        <begin position="14"/>
        <end position="24"/>
    </location>
</feature>
<evidence type="ECO:0000313" key="3">
    <source>
        <dbReference type="EMBL" id="ALJ01217.1"/>
    </source>
</evidence>
<name>A0A0N7HX69_9BACT</name>
<protein>
    <recommendedName>
        <fullName evidence="2">SGNH hydrolase-type esterase domain-containing protein</fullName>
    </recommendedName>
</protein>
<dbReference type="CDD" id="cd01832">
    <property type="entry name" value="SGNH_hydrolase_like_1"/>
    <property type="match status" value="1"/>
</dbReference>
<dbReference type="InterPro" id="IPR036514">
    <property type="entry name" value="SGNH_hydro_sf"/>
</dbReference>
<dbReference type="Pfam" id="PF13472">
    <property type="entry name" value="Lipase_GDSL_2"/>
    <property type="match status" value="1"/>
</dbReference>
<gene>
    <name evidence="3" type="ORF">DC20_04995</name>
</gene>
<feature type="domain" description="SGNH hydrolase-type esterase" evidence="2">
    <location>
        <begin position="31"/>
        <end position="210"/>
    </location>
</feature>
<reference evidence="3 4" key="1">
    <citation type="submission" date="2015-08" db="EMBL/GenBank/DDBJ databases">
        <title>Complete genome sequence of Rufibacter tibetensis strain 1351t, a radiation-resistant bacterium from tibet plateau.</title>
        <authorList>
            <person name="Dai J."/>
        </authorList>
    </citation>
    <scope>NUCLEOTIDE SEQUENCE [LARGE SCALE GENOMIC DNA]</scope>
    <source>
        <strain evidence="3 4">1351</strain>
    </source>
</reference>
<dbReference type="KEGG" id="rti:DC20_04995"/>
<dbReference type="EMBL" id="CP012643">
    <property type="protein sequence ID" value="ALJ01217.1"/>
    <property type="molecule type" value="Genomic_DNA"/>
</dbReference>
<feature type="region of interest" description="Disordered" evidence="1">
    <location>
        <begin position="1"/>
        <end position="25"/>
    </location>
</feature>
<sequence length="225" mass="24441">MAACSSSETEEEVTPTPNIPTTPSASGSYLALGDSYTIGQGVAATERWPVYLANSLSGEGVKVGEPRIIAQTGWTTADLLQRVKTEKFDGGYGLVSLMIGVNNQYQGRSLEEFRTQFRELLTLSTALALKDPKNVLVLTIPDWGATPFGSSRDRASTSAQIKRFNEVIKAEATTAGITVIDVYDISLLVRETPAYLAPDGLHYSGLMHQRWAQMALPEAKKKLLE</sequence>
<dbReference type="InterPro" id="IPR013830">
    <property type="entry name" value="SGNH_hydro"/>
</dbReference>
<dbReference type="GO" id="GO:0016788">
    <property type="term" value="F:hydrolase activity, acting on ester bonds"/>
    <property type="evidence" value="ECO:0007669"/>
    <property type="project" value="UniProtKB-ARBA"/>
</dbReference>
<dbReference type="PATRIC" id="fig|512763.3.peg.1106"/>
<dbReference type="STRING" id="512763.DC20_04995"/>
<dbReference type="AlphaFoldDB" id="A0A0N7HX69"/>
<dbReference type="SUPFAM" id="SSF52266">
    <property type="entry name" value="SGNH hydrolase"/>
    <property type="match status" value="1"/>
</dbReference>
<accession>A0A0N7HX69</accession>
<dbReference type="Gene3D" id="3.40.50.1110">
    <property type="entry name" value="SGNH hydrolase"/>
    <property type="match status" value="1"/>
</dbReference>
<proteinExistence type="predicted"/>
<evidence type="ECO:0000256" key="1">
    <source>
        <dbReference type="SAM" id="MobiDB-lite"/>
    </source>
</evidence>
<evidence type="ECO:0000313" key="4">
    <source>
        <dbReference type="Proteomes" id="UP000061382"/>
    </source>
</evidence>
<organism evidence="3 4">
    <name type="scientific">Rufibacter tibetensis</name>
    <dbReference type="NCBI Taxonomy" id="512763"/>
    <lineage>
        <taxon>Bacteria</taxon>
        <taxon>Pseudomonadati</taxon>
        <taxon>Bacteroidota</taxon>
        <taxon>Cytophagia</taxon>
        <taxon>Cytophagales</taxon>
        <taxon>Hymenobacteraceae</taxon>
        <taxon>Rufibacter</taxon>
    </lineage>
</organism>
<keyword evidence="4" id="KW-1185">Reference proteome</keyword>
<dbReference type="Proteomes" id="UP000061382">
    <property type="component" value="Chromosome"/>
</dbReference>